<name>A0A9P0MJY8_ACAOB</name>
<dbReference type="AlphaFoldDB" id="A0A9P0MJY8"/>
<keyword evidence="2" id="KW-1185">Reference proteome</keyword>
<dbReference type="Proteomes" id="UP001152888">
    <property type="component" value="Unassembled WGS sequence"/>
</dbReference>
<evidence type="ECO:0000313" key="1">
    <source>
        <dbReference type="EMBL" id="CAH2013982.1"/>
    </source>
</evidence>
<proteinExistence type="predicted"/>
<reference evidence="1" key="1">
    <citation type="submission" date="2022-03" db="EMBL/GenBank/DDBJ databases">
        <authorList>
            <person name="Sayadi A."/>
        </authorList>
    </citation>
    <scope>NUCLEOTIDE SEQUENCE</scope>
</reference>
<accession>A0A9P0MJY8</accession>
<comment type="caution">
    <text evidence="1">The sequence shown here is derived from an EMBL/GenBank/DDBJ whole genome shotgun (WGS) entry which is preliminary data.</text>
</comment>
<organism evidence="1 2">
    <name type="scientific">Acanthoscelides obtectus</name>
    <name type="common">Bean weevil</name>
    <name type="synonym">Bruchus obtectus</name>
    <dbReference type="NCBI Taxonomy" id="200917"/>
    <lineage>
        <taxon>Eukaryota</taxon>
        <taxon>Metazoa</taxon>
        <taxon>Ecdysozoa</taxon>
        <taxon>Arthropoda</taxon>
        <taxon>Hexapoda</taxon>
        <taxon>Insecta</taxon>
        <taxon>Pterygota</taxon>
        <taxon>Neoptera</taxon>
        <taxon>Endopterygota</taxon>
        <taxon>Coleoptera</taxon>
        <taxon>Polyphaga</taxon>
        <taxon>Cucujiformia</taxon>
        <taxon>Chrysomeloidea</taxon>
        <taxon>Chrysomelidae</taxon>
        <taxon>Bruchinae</taxon>
        <taxon>Bruchini</taxon>
        <taxon>Acanthoscelides</taxon>
    </lineage>
</organism>
<protein>
    <submittedName>
        <fullName evidence="1">Uncharacterized protein</fullName>
    </submittedName>
</protein>
<evidence type="ECO:0000313" key="2">
    <source>
        <dbReference type="Proteomes" id="UP001152888"/>
    </source>
</evidence>
<dbReference type="EMBL" id="CAKOFQ010008402">
    <property type="protein sequence ID" value="CAH2013982.1"/>
    <property type="molecule type" value="Genomic_DNA"/>
</dbReference>
<gene>
    <name evidence="1" type="ORF">ACAOBT_LOCUS33800</name>
</gene>
<sequence>MTSSLGEIGESIIDEVIEAYEESKWQQLSTDTKDSLEERFKALSYPKVIEQKVLDFIKDHLDDLPMYAHPIVVRTLLRNYQNSPLFS</sequence>